<comment type="subcellular location">
    <subcellularLocation>
        <location evidence="1">Membrane</location>
        <topology evidence="1">Multi-pass membrane protein</topology>
    </subcellularLocation>
</comment>
<name>A0A382FPY9_9ZZZZ</name>
<evidence type="ECO:0000256" key="6">
    <source>
        <dbReference type="SAM" id="Phobius"/>
    </source>
</evidence>
<feature type="non-terminal residue" evidence="7">
    <location>
        <position position="447"/>
    </location>
</feature>
<feature type="compositionally biased region" description="Polar residues" evidence="5">
    <location>
        <begin position="26"/>
        <end position="38"/>
    </location>
</feature>
<dbReference type="EMBL" id="UINC01050905">
    <property type="protein sequence ID" value="SVB64424.1"/>
    <property type="molecule type" value="Genomic_DNA"/>
</dbReference>
<organism evidence="7">
    <name type="scientific">marine metagenome</name>
    <dbReference type="NCBI Taxonomy" id="408172"/>
    <lineage>
        <taxon>unclassified sequences</taxon>
        <taxon>metagenomes</taxon>
        <taxon>ecological metagenomes</taxon>
    </lineage>
</organism>
<dbReference type="InterPro" id="IPR002033">
    <property type="entry name" value="TatC"/>
</dbReference>
<dbReference type="PANTHER" id="PTHR30371:SF0">
    <property type="entry name" value="SEC-INDEPENDENT PROTEIN TRANSLOCASE PROTEIN TATC, CHLOROPLASTIC-RELATED"/>
    <property type="match status" value="1"/>
</dbReference>
<dbReference type="GO" id="GO:0043953">
    <property type="term" value="P:protein transport by the Tat complex"/>
    <property type="evidence" value="ECO:0007669"/>
    <property type="project" value="TreeGrafter"/>
</dbReference>
<keyword evidence="3 6" id="KW-1133">Transmembrane helix</keyword>
<evidence type="ECO:0000256" key="4">
    <source>
        <dbReference type="ARBA" id="ARBA00023136"/>
    </source>
</evidence>
<dbReference type="GO" id="GO:0065002">
    <property type="term" value="P:intracellular protein transmembrane transport"/>
    <property type="evidence" value="ECO:0007669"/>
    <property type="project" value="TreeGrafter"/>
</dbReference>
<evidence type="ECO:0000313" key="7">
    <source>
        <dbReference type="EMBL" id="SVB64424.1"/>
    </source>
</evidence>
<dbReference type="Pfam" id="PF00902">
    <property type="entry name" value="TatC"/>
    <property type="match status" value="1"/>
</dbReference>
<feature type="transmembrane region" description="Helical" evidence="6">
    <location>
        <begin position="161"/>
        <end position="180"/>
    </location>
</feature>
<feature type="compositionally biased region" description="Acidic residues" evidence="5">
    <location>
        <begin position="65"/>
        <end position="75"/>
    </location>
</feature>
<feature type="compositionally biased region" description="Basic and acidic residues" evidence="5">
    <location>
        <begin position="1"/>
        <end position="10"/>
    </location>
</feature>
<feature type="transmembrane region" description="Helical" evidence="6">
    <location>
        <begin position="413"/>
        <end position="430"/>
    </location>
</feature>
<reference evidence="7" key="1">
    <citation type="submission" date="2018-05" db="EMBL/GenBank/DDBJ databases">
        <authorList>
            <person name="Lanie J.A."/>
            <person name="Ng W.-L."/>
            <person name="Kazmierczak K.M."/>
            <person name="Andrzejewski T.M."/>
            <person name="Davidsen T.M."/>
            <person name="Wayne K.J."/>
            <person name="Tettelin H."/>
            <person name="Glass J.I."/>
            <person name="Rusch D."/>
            <person name="Podicherti R."/>
            <person name="Tsui H.-C.T."/>
            <person name="Winkler M.E."/>
        </authorList>
    </citation>
    <scope>NUCLEOTIDE SEQUENCE</scope>
</reference>
<feature type="compositionally biased region" description="Acidic residues" evidence="5">
    <location>
        <begin position="128"/>
        <end position="138"/>
    </location>
</feature>
<keyword evidence="4 6" id="KW-0472">Membrane</keyword>
<proteinExistence type="inferred from homology"/>
<accession>A0A382FPY9</accession>
<evidence type="ECO:0000256" key="2">
    <source>
        <dbReference type="ARBA" id="ARBA00022692"/>
    </source>
</evidence>
<dbReference type="GO" id="GO:0009977">
    <property type="term" value="F:proton motive force dependent protein transmembrane transporter activity"/>
    <property type="evidence" value="ECO:0007669"/>
    <property type="project" value="TreeGrafter"/>
</dbReference>
<feature type="region of interest" description="Disordered" evidence="5">
    <location>
        <begin position="1"/>
        <end position="141"/>
    </location>
</feature>
<dbReference type="PANTHER" id="PTHR30371">
    <property type="entry name" value="SEC-INDEPENDENT PROTEIN TRANSLOCASE PROTEIN TATC"/>
    <property type="match status" value="1"/>
</dbReference>
<evidence type="ECO:0008006" key="8">
    <source>
        <dbReference type="Google" id="ProtNLM"/>
    </source>
</evidence>
<dbReference type="HAMAP" id="MF_00902">
    <property type="entry name" value="TatC"/>
    <property type="match status" value="1"/>
</dbReference>
<evidence type="ECO:0000256" key="1">
    <source>
        <dbReference type="ARBA" id="ARBA00004141"/>
    </source>
</evidence>
<evidence type="ECO:0000256" key="3">
    <source>
        <dbReference type="ARBA" id="ARBA00022989"/>
    </source>
</evidence>
<keyword evidence="2 6" id="KW-0812">Transmembrane</keyword>
<feature type="transmembrane region" description="Helical" evidence="6">
    <location>
        <begin position="376"/>
        <end position="401"/>
    </location>
</feature>
<dbReference type="AlphaFoldDB" id="A0A382FPY9"/>
<protein>
    <recommendedName>
        <fullName evidence="8">Sec-independent protein translocase protein TatC</fullName>
    </recommendedName>
</protein>
<dbReference type="GO" id="GO:0033281">
    <property type="term" value="C:TAT protein transport complex"/>
    <property type="evidence" value="ECO:0007669"/>
    <property type="project" value="TreeGrafter"/>
</dbReference>
<sequence>MAKEPEDKHGASSTGGEDAPPESNLPKDNSSTESSGQSELPLGDAPEEDFPKADFPQSEFKEATEEAEPEHDDQAEDHHHAGELDSDHNDPHYDDPYHDEYHHDYHEEHHDEYHDEHVGDDGGYYGGGDDDDEGDGEEGFGGPIKPFLDHLEDFRFMVMKCVVAVVVGMLVALIGSPYIVTFLTWPLERAQQIKQVTTNPDKRAIPVQFGSGVVSHIREADLKNMAEAGSLGGPFTNTAGIIALRLVPAEPIGTNGTRFALQLEADNNSSAPVPWHVELKAFGPLKSFFIALKIGLYGGITIAIPFLLFFVAQFVLPALRIREKKWIFRLAGMGSVLFMLGGAFCYFVIMQVALWASVGFAGMLGFGADEWMAEEYIGFVCKFMVGMGVAFQMPMVLLFLVKIGILDYQKLSRLRMYAVVANIILAAVITPTGDPVTLSLVAVPMQL</sequence>
<feature type="transmembrane region" description="Helical" evidence="6">
    <location>
        <begin position="294"/>
        <end position="316"/>
    </location>
</feature>
<evidence type="ECO:0000256" key="5">
    <source>
        <dbReference type="SAM" id="MobiDB-lite"/>
    </source>
</evidence>
<feature type="transmembrane region" description="Helical" evidence="6">
    <location>
        <begin position="336"/>
        <end position="356"/>
    </location>
</feature>
<feature type="compositionally biased region" description="Basic and acidic residues" evidence="5">
    <location>
        <begin position="76"/>
        <end position="120"/>
    </location>
</feature>
<gene>
    <name evidence="7" type="ORF">METZ01_LOCUS217278</name>
</gene>